<reference evidence="4" key="1">
    <citation type="submission" date="2017-04" db="EMBL/GenBank/DDBJ databases">
        <title>Function of individual gut microbiota members based on whole genome sequencing of pure cultures obtained from chicken caecum.</title>
        <authorList>
            <person name="Medvecky M."/>
            <person name="Cejkova D."/>
            <person name="Polansky O."/>
            <person name="Karasova D."/>
            <person name="Kubasova T."/>
            <person name="Cizek A."/>
            <person name="Rychlik I."/>
        </authorList>
    </citation>
    <scope>NUCLEOTIDE SEQUENCE [LARGE SCALE GENOMIC DNA]</scope>
    <source>
        <strain evidence="4">An67</strain>
    </source>
</reference>
<dbReference type="EMBL" id="NFHS01000001">
    <property type="protein sequence ID" value="OUN57235.1"/>
    <property type="molecule type" value="Genomic_DNA"/>
</dbReference>
<organism evidence="3 4">
    <name type="scientific">Bacteroides uniformis</name>
    <dbReference type="NCBI Taxonomy" id="820"/>
    <lineage>
        <taxon>Bacteria</taxon>
        <taxon>Pseudomonadati</taxon>
        <taxon>Bacteroidota</taxon>
        <taxon>Bacteroidia</taxon>
        <taxon>Bacteroidales</taxon>
        <taxon>Bacteroidaceae</taxon>
        <taxon>Bacteroides</taxon>
    </lineage>
</organism>
<reference evidence="2 5" key="3">
    <citation type="journal article" date="2019" name="Nat. Med.">
        <title>A library of human gut bacterial isolates paired with longitudinal multiomics data enables mechanistic microbiome research.</title>
        <authorList>
            <person name="Poyet M."/>
            <person name="Groussin M."/>
            <person name="Gibbons S.M."/>
            <person name="Avila-Pacheco J."/>
            <person name="Jiang X."/>
            <person name="Kearney S.M."/>
            <person name="Perrotta A.R."/>
            <person name="Berdy B."/>
            <person name="Zhao S."/>
            <person name="Lieberman T.D."/>
            <person name="Swanson P.K."/>
            <person name="Smith M."/>
            <person name="Roesemann S."/>
            <person name="Alexander J.E."/>
            <person name="Rich S.A."/>
            <person name="Livny J."/>
            <person name="Vlamakis H."/>
            <person name="Clish C."/>
            <person name="Bullock K."/>
            <person name="Deik A."/>
            <person name="Scott J."/>
            <person name="Pierce K.A."/>
            <person name="Xavier R.J."/>
            <person name="Alm E.J."/>
        </authorList>
    </citation>
    <scope>NUCLEOTIDE SEQUENCE [LARGE SCALE GENOMIC DNA]</scope>
    <source>
        <strain evidence="2 5">BIOML-A27</strain>
    </source>
</reference>
<evidence type="ECO:0000313" key="3">
    <source>
        <dbReference type="EMBL" id="OUN57235.1"/>
    </source>
</evidence>
<reference evidence="3" key="2">
    <citation type="journal article" date="2018" name="BMC Genomics">
        <title>Whole genome sequencing and function prediction of 133 gut anaerobes isolated from chicken caecum in pure cultures.</title>
        <authorList>
            <person name="Medvecky M."/>
            <person name="Cejkova D."/>
            <person name="Polansky O."/>
            <person name="Karasova D."/>
            <person name="Kubasova T."/>
            <person name="Cizek A."/>
            <person name="Rychlik I."/>
        </authorList>
    </citation>
    <scope>NUCLEOTIDE SEQUENCE</scope>
    <source>
        <strain evidence="3">An67</strain>
    </source>
</reference>
<feature type="signal peptide" evidence="1">
    <location>
        <begin position="1"/>
        <end position="20"/>
    </location>
</feature>
<accession>A0A1Y3V9D1</accession>
<dbReference type="Proteomes" id="UP000196329">
    <property type="component" value="Unassembled WGS sequence"/>
</dbReference>
<evidence type="ECO:0000313" key="5">
    <source>
        <dbReference type="Proteomes" id="UP000433928"/>
    </source>
</evidence>
<proteinExistence type="predicted"/>
<sequence>MVMKKICLLLVGVLALFSCEQEELGDFIDNDLTQLQTRAASSIADFDPISELVEIPVNILNVGNVRQKYLSCEAKGTDISLVNKDDGTFRQRWYLRNSSIISAGGNKGITANTYGVITSNTDLPSEKPDHLKLSYWAKSSFPLPGFNFDFGTNATCMISKLWINSGMFASCYLWSESSTSTSIKLKTDNSSNLAQWQIVPIGEYELVNLEYVRTTVDNFEPTEVICDHDEYTNEHLSVDTWNYSLSTSYTEESNFSKTEGVSVTISGGLSVGIPNVLGDDSSLGINVSVQQQTNKSWTYGTRDSKTVTKTRTGQIPIQPGETVKLDAVLIMYKGSLTYVATLRKIGDTKTFRVKGKWSGDCFSFFKARTYNPTTGKLVGEYVLE</sequence>
<protein>
    <submittedName>
        <fullName evidence="3">Uncharacterized protein</fullName>
    </submittedName>
</protein>
<keyword evidence="1" id="KW-0732">Signal</keyword>
<dbReference type="EMBL" id="WCUG01000005">
    <property type="protein sequence ID" value="KAB4171198.1"/>
    <property type="molecule type" value="Genomic_DNA"/>
</dbReference>
<dbReference type="CDD" id="cd20240">
    <property type="entry name" value="PFM_aerolysin-like"/>
    <property type="match status" value="1"/>
</dbReference>
<feature type="chain" id="PRO_5036312647" evidence="1">
    <location>
        <begin position="21"/>
        <end position="384"/>
    </location>
</feature>
<evidence type="ECO:0000256" key="1">
    <source>
        <dbReference type="SAM" id="SignalP"/>
    </source>
</evidence>
<dbReference type="AlphaFoldDB" id="A0A1Y3V9D1"/>
<comment type="caution">
    <text evidence="3">The sequence shown here is derived from an EMBL/GenBank/DDBJ whole genome shotgun (WGS) entry which is preliminary data.</text>
</comment>
<dbReference type="Proteomes" id="UP000433928">
    <property type="component" value="Unassembled WGS sequence"/>
</dbReference>
<evidence type="ECO:0000313" key="4">
    <source>
        <dbReference type="Proteomes" id="UP000196329"/>
    </source>
</evidence>
<evidence type="ECO:0000313" key="2">
    <source>
        <dbReference type="EMBL" id="KAB4171198.1"/>
    </source>
</evidence>
<gene>
    <name evidence="3" type="ORF">B5G17_02420</name>
    <name evidence="2" type="ORF">GAQ59_06095</name>
</gene>
<dbReference type="PROSITE" id="PS51257">
    <property type="entry name" value="PROKAR_LIPOPROTEIN"/>
    <property type="match status" value="1"/>
</dbReference>
<dbReference type="SUPFAM" id="SSF56973">
    <property type="entry name" value="Aerolisin/ETX pore-forming domain"/>
    <property type="match status" value="1"/>
</dbReference>
<dbReference type="Gene3D" id="2.170.15.10">
    <property type="entry name" value="Proaerolysin, chain A, domain 3"/>
    <property type="match status" value="1"/>
</dbReference>
<name>A0A1Y3V9D1_BACUN</name>